<proteinExistence type="predicted"/>
<evidence type="ECO:0000313" key="4">
    <source>
        <dbReference type="RefSeq" id="XP_033531475.1"/>
    </source>
</evidence>
<dbReference type="PANTHER" id="PTHR35394:SF5">
    <property type="entry name" value="DUF3176 DOMAIN-CONTAINING PROTEIN"/>
    <property type="match status" value="1"/>
</dbReference>
<reference evidence="4" key="3">
    <citation type="submission" date="2025-04" db="UniProtKB">
        <authorList>
            <consortium name="RefSeq"/>
        </authorList>
    </citation>
    <scope>IDENTIFICATION</scope>
    <source>
        <strain evidence="4">CBS 781.70</strain>
    </source>
</reference>
<feature type="transmembrane region" description="Helical" evidence="1">
    <location>
        <begin position="372"/>
        <end position="395"/>
    </location>
</feature>
<evidence type="ECO:0000256" key="1">
    <source>
        <dbReference type="SAM" id="Phobius"/>
    </source>
</evidence>
<keyword evidence="1" id="KW-0812">Transmembrane</keyword>
<dbReference type="Proteomes" id="UP000504638">
    <property type="component" value="Unplaced"/>
</dbReference>
<reference evidence="4" key="2">
    <citation type="submission" date="2020-04" db="EMBL/GenBank/DDBJ databases">
        <authorList>
            <consortium name="NCBI Genome Project"/>
        </authorList>
    </citation>
    <scope>NUCLEOTIDE SEQUENCE</scope>
    <source>
        <strain evidence="4">CBS 781.70</strain>
    </source>
</reference>
<dbReference type="PANTHER" id="PTHR35394">
    <property type="entry name" value="DUF3176 DOMAIN-CONTAINING PROTEIN"/>
    <property type="match status" value="1"/>
</dbReference>
<dbReference type="RefSeq" id="XP_033531475.1">
    <property type="nucleotide sequence ID" value="XM_033677699.1"/>
</dbReference>
<dbReference type="OrthoDB" id="5242705at2759"/>
<accession>A0A6G1FVN2</accession>
<evidence type="ECO:0000313" key="2">
    <source>
        <dbReference type="EMBL" id="KAF1809844.1"/>
    </source>
</evidence>
<name>A0A6G1FVN2_9PEZI</name>
<evidence type="ECO:0000313" key="3">
    <source>
        <dbReference type="Proteomes" id="UP000504638"/>
    </source>
</evidence>
<dbReference type="EMBL" id="ML975170">
    <property type="protein sequence ID" value="KAF1809844.1"/>
    <property type="molecule type" value="Genomic_DNA"/>
</dbReference>
<protein>
    <submittedName>
        <fullName evidence="2 4">Uncharacterized protein</fullName>
    </submittedName>
</protein>
<sequence length="451" mass="49485">MMLTFGFFTQESVTTGIRFVNSSTTAMGSISTARSYRFEDSFPPRPWSGTMAFSYIQGGGTEADSLLSRALISGAVANHSLSDIPAECPTSRCEWKSYTTLAICSSVEDISSELLGSSTPPPGENYLNLSLPVPELYSGRTDSAGRDHLWMGSVGNLYNRSDGTFSGPVNMVAEVYYVYFPPCAATHNTPGNLSMEAWKSSQAVKENWKAVKGTFNLCLQELNTTAINGSTTTTVVRREDRSPWQIDTSLRNVFYPVDNPQNLEGRLDYSMERSTMLALAENIKQTVNGSANLIAGGDNYWESALDLALGQDIFGPDPLYCTLNSNTDIGGLENRLRNISVSLTNTLRRNANGNLAISGSAFSAEQYYIVKLWWLSLPTLAWLITTALVLVTMWSTHANNLPGWKSSALPLLICTEPKNGMTHGEALRREAKSRDIQLKEDGAAWHLDRTL</sequence>
<dbReference type="GeneID" id="54418269"/>
<dbReference type="AlphaFoldDB" id="A0A6G1FVN2"/>
<keyword evidence="1" id="KW-1133">Transmembrane helix</keyword>
<keyword evidence="1" id="KW-0472">Membrane</keyword>
<keyword evidence="3" id="KW-1185">Reference proteome</keyword>
<organism evidence="2">
    <name type="scientific">Eremomyces bilateralis CBS 781.70</name>
    <dbReference type="NCBI Taxonomy" id="1392243"/>
    <lineage>
        <taxon>Eukaryota</taxon>
        <taxon>Fungi</taxon>
        <taxon>Dikarya</taxon>
        <taxon>Ascomycota</taxon>
        <taxon>Pezizomycotina</taxon>
        <taxon>Dothideomycetes</taxon>
        <taxon>Dothideomycetes incertae sedis</taxon>
        <taxon>Eremomycetales</taxon>
        <taxon>Eremomycetaceae</taxon>
        <taxon>Eremomyces</taxon>
    </lineage>
</organism>
<reference evidence="2 4" key="1">
    <citation type="submission" date="2020-01" db="EMBL/GenBank/DDBJ databases">
        <authorList>
            <consortium name="DOE Joint Genome Institute"/>
            <person name="Haridas S."/>
            <person name="Albert R."/>
            <person name="Binder M."/>
            <person name="Bloem J."/>
            <person name="Labutti K."/>
            <person name="Salamov A."/>
            <person name="Andreopoulos B."/>
            <person name="Baker S.E."/>
            <person name="Barry K."/>
            <person name="Bills G."/>
            <person name="Bluhm B.H."/>
            <person name="Cannon C."/>
            <person name="Castanera R."/>
            <person name="Culley D.E."/>
            <person name="Daum C."/>
            <person name="Ezra D."/>
            <person name="Gonzalez J.B."/>
            <person name="Henrissat B."/>
            <person name="Kuo A."/>
            <person name="Liang C."/>
            <person name="Lipzen A."/>
            <person name="Lutzoni F."/>
            <person name="Magnuson J."/>
            <person name="Mondo S."/>
            <person name="Nolan M."/>
            <person name="Ohm R."/>
            <person name="Pangilinan J."/>
            <person name="Park H.-J."/>
            <person name="Ramirez L."/>
            <person name="Alfaro M."/>
            <person name="Sun H."/>
            <person name="Tritt A."/>
            <person name="Yoshinaga Y."/>
            <person name="Zwiers L.-H."/>
            <person name="Turgeon B.G."/>
            <person name="Goodwin S.B."/>
            <person name="Spatafora J.W."/>
            <person name="Crous P.W."/>
            <person name="Grigoriev I.V."/>
        </authorList>
    </citation>
    <scope>NUCLEOTIDE SEQUENCE</scope>
    <source>
        <strain evidence="2 4">CBS 781.70</strain>
    </source>
</reference>
<gene>
    <name evidence="2 4" type="ORF">P152DRAFT_441359</name>
</gene>